<keyword evidence="7 15" id="KW-0812">Transmembrane</keyword>
<dbReference type="Pfam" id="PF02518">
    <property type="entry name" value="HATPase_c"/>
    <property type="match status" value="1"/>
</dbReference>
<organism evidence="18 19">
    <name type="scientific">Oceanirhabdus seepicola</name>
    <dbReference type="NCBI Taxonomy" id="2828781"/>
    <lineage>
        <taxon>Bacteria</taxon>
        <taxon>Bacillati</taxon>
        <taxon>Bacillota</taxon>
        <taxon>Clostridia</taxon>
        <taxon>Eubacteriales</taxon>
        <taxon>Clostridiaceae</taxon>
        <taxon>Oceanirhabdus</taxon>
    </lineage>
</organism>
<feature type="transmembrane region" description="Helical" evidence="15">
    <location>
        <begin position="112"/>
        <end position="133"/>
    </location>
</feature>
<evidence type="ECO:0000256" key="13">
    <source>
        <dbReference type="ARBA" id="ARBA00023136"/>
    </source>
</evidence>
<keyword evidence="8" id="KW-0547">Nucleotide-binding</keyword>
<evidence type="ECO:0000259" key="17">
    <source>
        <dbReference type="PROSITE" id="PS50885"/>
    </source>
</evidence>
<gene>
    <name evidence="18" type="ORF">KDK92_21555</name>
</gene>
<feature type="domain" description="Histidine kinase" evidence="16">
    <location>
        <begin position="201"/>
        <end position="420"/>
    </location>
</feature>
<keyword evidence="6" id="KW-0808">Transferase</keyword>
<evidence type="ECO:0000256" key="9">
    <source>
        <dbReference type="ARBA" id="ARBA00022777"/>
    </source>
</evidence>
<evidence type="ECO:0000259" key="16">
    <source>
        <dbReference type="PROSITE" id="PS50109"/>
    </source>
</evidence>
<keyword evidence="13 15" id="KW-0472">Membrane</keyword>
<dbReference type="GO" id="GO:0005524">
    <property type="term" value="F:ATP binding"/>
    <property type="evidence" value="ECO:0007669"/>
    <property type="project" value="UniProtKB-KW"/>
</dbReference>
<dbReference type="Proteomes" id="UP001056429">
    <property type="component" value="Unassembled WGS sequence"/>
</dbReference>
<sequence>MNIMLHVNPEFKKIIKKLLAIFLIFLVIINIILISVNYKMTYRLNQRSFHVMGKIIAENPAMEKTLYDGLTEELDNKYIQNGSNTFMKYGYTDSSKINQYDSILDTINVSKYIINLLIIILFILCFVSIRSVFKEIYESIRKLTYNAEKIVEGNYAVVISNEKEGDISKLSFQFNQMSKRLERTVKQLTDEKEFLKDMISNISHQLKTPLASLKMFNELLLDGTLEEKEVAVDFLEKSVIQIDRMEWLIQSLLKITRLETGVIEINKKEYNLSKTVIEEVKALEYNANIKNQKLSLYHDSDYVFLEHDRRWLGEAIRNIIKNSIDYTKKGGNIDVHLQERESLIRISIKDNGVGIHEKDIPKIFKRFYQGQNTLRNNEKRNGTGIGLSLSEVIVEKHDGYIEVKSEVNKGSEFTIIFPKR</sequence>
<dbReference type="InterPro" id="IPR004358">
    <property type="entry name" value="Sig_transdc_His_kin-like_C"/>
</dbReference>
<evidence type="ECO:0000256" key="6">
    <source>
        <dbReference type="ARBA" id="ARBA00022679"/>
    </source>
</evidence>
<evidence type="ECO:0000256" key="4">
    <source>
        <dbReference type="ARBA" id="ARBA00022475"/>
    </source>
</evidence>
<dbReference type="CDD" id="cd06225">
    <property type="entry name" value="HAMP"/>
    <property type="match status" value="1"/>
</dbReference>
<reference evidence="18" key="2">
    <citation type="submission" date="2021-04" db="EMBL/GenBank/DDBJ databases">
        <authorList>
            <person name="Dong X."/>
        </authorList>
    </citation>
    <scope>NUCLEOTIDE SEQUENCE</scope>
    <source>
        <strain evidence="18">ZWT</strain>
    </source>
</reference>
<dbReference type="AlphaFoldDB" id="A0A9J6P6F4"/>
<dbReference type="PROSITE" id="PS50885">
    <property type="entry name" value="HAMP"/>
    <property type="match status" value="1"/>
</dbReference>
<evidence type="ECO:0000256" key="5">
    <source>
        <dbReference type="ARBA" id="ARBA00022553"/>
    </source>
</evidence>
<evidence type="ECO:0000256" key="11">
    <source>
        <dbReference type="ARBA" id="ARBA00022989"/>
    </source>
</evidence>
<feature type="transmembrane region" description="Helical" evidence="15">
    <location>
        <begin position="18"/>
        <end position="38"/>
    </location>
</feature>
<evidence type="ECO:0000256" key="10">
    <source>
        <dbReference type="ARBA" id="ARBA00022840"/>
    </source>
</evidence>
<reference evidence="18" key="1">
    <citation type="journal article" date="2021" name="mSystems">
        <title>Bacteria and Archaea Synergistically Convert Glycine Betaine to Biogenic Methane in the Formosa Cold Seep of the South China Sea.</title>
        <authorList>
            <person name="Li L."/>
            <person name="Zhang W."/>
            <person name="Zhang S."/>
            <person name="Song L."/>
            <person name="Sun Q."/>
            <person name="Zhang H."/>
            <person name="Xiang H."/>
            <person name="Dong X."/>
        </authorList>
    </citation>
    <scope>NUCLEOTIDE SEQUENCE</scope>
    <source>
        <strain evidence="18">ZWT</strain>
    </source>
</reference>
<dbReference type="RefSeq" id="WP_250861476.1">
    <property type="nucleotide sequence ID" value="NZ_JAGSOJ010000005.1"/>
</dbReference>
<dbReference type="Gene3D" id="6.10.340.10">
    <property type="match status" value="1"/>
</dbReference>
<evidence type="ECO:0000256" key="7">
    <source>
        <dbReference type="ARBA" id="ARBA00022692"/>
    </source>
</evidence>
<dbReference type="SMART" id="SM00387">
    <property type="entry name" value="HATPase_c"/>
    <property type="match status" value="1"/>
</dbReference>
<dbReference type="EC" id="2.7.13.3" evidence="3"/>
<dbReference type="GO" id="GO:0005886">
    <property type="term" value="C:plasma membrane"/>
    <property type="evidence" value="ECO:0007669"/>
    <property type="project" value="UniProtKB-SubCell"/>
</dbReference>
<dbReference type="PANTHER" id="PTHR45528:SF1">
    <property type="entry name" value="SENSOR HISTIDINE KINASE CPXA"/>
    <property type="match status" value="1"/>
</dbReference>
<dbReference type="Pfam" id="PF00512">
    <property type="entry name" value="HisKA"/>
    <property type="match status" value="1"/>
</dbReference>
<dbReference type="PANTHER" id="PTHR45528">
    <property type="entry name" value="SENSOR HISTIDINE KINASE CPXA"/>
    <property type="match status" value="1"/>
</dbReference>
<dbReference type="Gene3D" id="1.10.287.130">
    <property type="match status" value="1"/>
</dbReference>
<comment type="subcellular location">
    <subcellularLocation>
        <location evidence="2">Cell membrane</location>
        <topology evidence="2">Multi-pass membrane protein</topology>
    </subcellularLocation>
</comment>
<evidence type="ECO:0000256" key="3">
    <source>
        <dbReference type="ARBA" id="ARBA00012438"/>
    </source>
</evidence>
<evidence type="ECO:0000256" key="12">
    <source>
        <dbReference type="ARBA" id="ARBA00023012"/>
    </source>
</evidence>
<keyword evidence="9 18" id="KW-0418">Kinase</keyword>
<dbReference type="InterPro" id="IPR005467">
    <property type="entry name" value="His_kinase_dom"/>
</dbReference>
<feature type="coiled-coil region" evidence="14">
    <location>
        <begin position="178"/>
        <end position="205"/>
    </location>
</feature>
<dbReference type="PRINTS" id="PR00344">
    <property type="entry name" value="BCTRLSENSOR"/>
</dbReference>
<keyword evidence="4" id="KW-1003">Cell membrane</keyword>
<evidence type="ECO:0000313" key="19">
    <source>
        <dbReference type="Proteomes" id="UP001056429"/>
    </source>
</evidence>
<keyword evidence="11 15" id="KW-1133">Transmembrane helix</keyword>
<keyword evidence="10" id="KW-0067">ATP-binding</keyword>
<comment type="catalytic activity">
    <reaction evidence="1">
        <text>ATP + protein L-histidine = ADP + protein N-phospho-L-histidine.</text>
        <dbReference type="EC" id="2.7.13.3"/>
    </reaction>
</comment>
<dbReference type="InterPro" id="IPR036097">
    <property type="entry name" value="HisK_dim/P_sf"/>
</dbReference>
<evidence type="ECO:0000256" key="15">
    <source>
        <dbReference type="SAM" id="Phobius"/>
    </source>
</evidence>
<dbReference type="SUPFAM" id="SSF55874">
    <property type="entry name" value="ATPase domain of HSP90 chaperone/DNA topoisomerase II/histidine kinase"/>
    <property type="match status" value="1"/>
</dbReference>
<dbReference type="SUPFAM" id="SSF47384">
    <property type="entry name" value="Homodimeric domain of signal transducing histidine kinase"/>
    <property type="match status" value="1"/>
</dbReference>
<evidence type="ECO:0000256" key="8">
    <source>
        <dbReference type="ARBA" id="ARBA00022741"/>
    </source>
</evidence>
<evidence type="ECO:0000256" key="1">
    <source>
        <dbReference type="ARBA" id="ARBA00000085"/>
    </source>
</evidence>
<dbReference type="EMBL" id="JAGSOJ010000005">
    <property type="protein sequence ID" value="MCM1992319.1"/>
    <property type="molecule type" value="Genomic_DNA"/>
</dbReference>
<evidence type="ECO:0000256" key="14">
    <source>
        <dbReference type="SAM" id="Coils"/>
    </source>
</evidence>
<keyword evidence="5" id="KW-0597">Phosphoprotein</keyword>
<dbReference type="InterPro" id="IPR036890">
    <property type="entry name" value="HATPase_C_sf"/>
</dbReference>
<dbReference type="InterPro" id="IPR050398">
    <property type="entry name" value="HssS/ArlS-like"/>
</dbReference>
<accession>A0A9J6P6F4</accession>
<dbReference type="GO" id="GO:0000155">
    <property type="term" value="F:phosphorelay sensor kinase activity"/>
    <property type="evidence" value="ECO:0007669"/>
    <property type="project" value="InterPro"/>
</dbReference>
<dbReference type="FunFam" id="3.30.565.10:FF:000006">
    <property type="entry name" value="Sensor histidine kinase WalK"/>
    <property type="match status" value="1"/>
</dbReference>
<comment type="caution">
    <text evidence="18">The sequence shown here is derived from an EMBL/GenBank/DDBJ whole genome shotgun (WGS) entry which is preliminary data.</text>
</comment>
<keyword evidence="19" id="KW-1185">Reference proteome</keyword>
<evidence type="ECO:0000313" key="18">
    <source>
        <dbReference type="EMBL" id="MCM1992319.1"/>
    </source>
</evidence>
<name>A0A9J6P6F4_9CLOT</name>
<evidence type="ECO:0000256" key="2">
    <source>
        <dbReference type="ARBA" id="ARBA00004651"/>
    </source>
</evidence>
<keyword evidence="12" id="KW-0902">Two-component regulatory system</keyword>
<dbReference type="InterPro" id="IPR003661">
    <property type="entry name" value="HisK_dim/P_dom"/>
</dbReference>
<protein>
    <recommendedName>
        <fullName evidence="3">histidine kinase</fullName>
        <ecNumber evidence="3">2.7.13.3</ecNumber>
    </recommendedName>
</protein>
<proteinExistence type="predicted"/>
<dbReference type="PROSITE" id="PS50109">
    <property type="entry name" value="HIS_KIN"/>
    <property type="match status" value="1"/>
</dbReference>
<dbReference type="Gene3D" id="3.30.565.10">
    <property type="entry name" value="Histidine kinase-like ATPase, C-terminal domain"/>
    <property type="match status" value="1"/>
</dbReference>
<dbReference type="SMART" id="SM00388">
    <property type="entry name" value="HisKA"/>
    <property type="match status" value="1"/>
</dbReference>
<keyword evidence="14" id="KW-0175">Coiled coil</keyword>
<dbReference type="InterPro" id="IPR003660">
    <property type="entry name" value="HAMP_dom"/>
</dbReference>
<dbReference type="CDD" id="cd00075">
    <property type="entry name" value="HATPase"/>
    <property type="match status" value="1"/>
</dbReference>
<dbReference type="InterPro" id="IPR003594">
    <property type="entry name" value="HATPase_dom"/>
</dbReference>
<dbReference type="CDD" id="cd00082">
    <property type="entry name" value="HisKA"/>
    <property type="match status" value="1"/>
</dbReference>
<feature type="domain" description="HAMP" evidence="17">
    <location>
        <begin position="140"/>
        <end position="186"/>
    </location>
</feature>